<comment type="function">
    <text evidence="3">Nucleoside triphosphate pyrophosphatase. May have a dual role in cell division arrest and in preventing the incorporation of modified nucleotides into cellular nucleic acids.</text>
</comment>
<evidence type="ECO:0000256" key="2">
    <source>
        <dbReference type="ARBA" id="ARBA00022801"/>
    </source>
</evidence>
<dbReference type="CDD" id="cd00555">
    <property type="entry name" value="Maf"/>
    <property type="match status" value="1"/>
</dbReference>
<dbReference type="Gene3D" id="3.90.950.10">
    <property type="match status" value="1"/>
</dbReference>
<keyword evidence="3" id="KW-0546">Nucleotide metabolism</keyword>
<evidence type="ECO:0000313" key="4">
    <source>
        <dbReference type="EMBL" id="MCT1607346.1"/>
    </source>
</evidence>
<comment type="catalytic activity">
    <reaction evidence="3">
        <text>a 2'-deoxyribonucleoside 5'-triphosphate + H2O = a 2'-deoxyribonucleoside 5'-phosphate + diphosphate + H(+)</text>
        <dbReference type="Rhea" id="RHEA:44644"/>
        <dbReference type="ChEBI" id="CHEBI:15377"/>
        <dbReference type="ChEBI" id="CHEBI:15378"/>
        <dbReference type="ChEBI" id="CHEBI:33019"/>
        <dbReference type="ChEBI" id="CHEBI:61560"/>
        <dbReference type="ChEBI" id="CHEBI:65317"/>
        <dbReference type="EC" id="3.6.1.9"/>
    </reaction>
</comment>
<name>A0ABT2HRQ3_9MICC</name>
<dbReference type="SUPFAM" id="SSF52972">
    <property type="entry name" value="ITPase-like"/>
    <property type="match status" value="1"/>
</dbReference>
<dbReference type="PANTHER" id="PTHR43213:SF5">
    <property type="entry name" value="BIFUNCTIONAL DTTP_UTP PYROPHOSPHATASE_METHYLTRANSFERASE PROTEIN-RELATED"/>
    <property type="match status" value="1"/>
</dbReference>
<comment type="cofactor">
    <cofactor evidence="1 3">
        <name>a divalent metal cation</name>
        <dbReference type="ChEBI" id="CHEBI:60240"/>
    </cofactor>
</comment>
<comment type="caution">
    <text evidence="4">The sequence shown here is derived from an EMBL/GenBank/DDBJ whole genome shotgun (WGS) entry which is preliminary data.</text>
</comment>
<dbReference type="Proteomes" id="UP001205046">
    <property type="component" value="Unassembled WGS sequence"/>
</dbReference>
<feature type="active site" description="Proton acceptor" evidence="3">
    <location>
        <position position="92"/>
    </location>
</feature>
<gene>
    <name evidence="4" type="ORF">M3B43_08405</name>
</gene>
<comment type="subcellular location">
    <subcellularLocation>
        <location evidence="3">Cytoplasm</location>
    </subcellularLocation>
</comment>
<comment type="catalytic activity">
    <reaction evidence="3">
        <text>a ribonucleoside 5'-triphosphate + H2O = a ribonucleoside 5'-phosphate + diphosphate + H(+)</text>
        <dbReference type="Rhea" id="RHEA:23996"/>
        <dbReference type="ChEBI" id="CHEBI:15377"/>
        <dbReference type="ChEBI" id="CHEBI:15378"/>
        <dbReference type="ChEBI" id="CHEBI:33019"/>
        <dbReference type="ChEBI" id="CHEBI:58043"/>
        <dbReference type="ChEBI" id="CHEBI:61557"/>
        <dbReference type="EC" id="3.6.1.9"/>
    </reaction>
</comment>
<organism evidence="4 5">
    <name type="scientific">Nesterenkonia massiliensis</name>
    <dbReference type="NCBI Taxonomy" id="1232429"/>
    <lineage>
        <taxon>Bacteria</taxon>
        <taxon>Bacillati</taxon>
        <taxon>Actinomycetota</taxon>
        <taxon>Actinomycetes</taxon>
        <taxon>Micrococcales</taxon>
        <taxon>Micrococcaceae</taxon>
        <taxon>Nesterenkonia</taxon>
    </lineage>
</organism>
<accession>A0ABT2HRQ3</accession>
<dbReference type="InterPro" id="IPR029001">
    <property type="entry name" value="ITPase-like_fam"/>
</dbReference>
<protein>
    <recommendedName>
        <fullName evidence="3">Nucleoside triphosphate pyrophosphatase</fullName>
        <ecNumber evidence="3">3.6.1.9</ecNumber>
    </recommendedName>
    <alternativeName>
        <fullName evidence="3">Nucleotide pyrophosphatase</fullName>
        <shortName evidence="3">Nucleotide PPase</shortName>
    </alternativeName>
</protein>
<evidence type="ECO:0000313" key="5">
    <source>
        <dbReference type="Proteomes" id="UP001205046"/>
    </source>
</evidence>
<dbReference type="HAMAP" id="MF_00528">
    <property type="entry name" value="Maf"/>
    <property type="match status" value="1"/>
</dbReference>
<dbReference type="EMBL" id="JALXMO010000022">
    <property type="protein sequence ID" value="MCT1607346.1"/>
    <property type="molecule type" value="Genomic_DNA"/>
</dbReference>
<evidence type="ECO:0000256" key="3">
    <source>
        <dbReference type="HAMAP-Rule" id="MF_00528"/>
    </source>
</evidence>
<keyword evidence="5" id="KW-1185">Reference proteome</keyword>
<dbReference type="EC" id="3.6.1.9" evidence="3"/>
<dbReference type="RefSeq" id="WP_260073292.1">
    <property type="nucleotide sequence ID" value="NZ_JALXMO010000022.1"/>
</dbReference>
<dbReference type="InterPro" id="IPR003697">
    <property type="entry name" value="Maf-like"/>
</dbReference>
<dbReference type="Pfam" id="PF02545">
    <property type="entry name" value="Maf"/>
    <property type="match status" value="1"/>
</dbReference>
<dbReference type="PANTHER" id="PTHR43213">
    <property type="entry name" value="BIFUNCTIONAL DTTP/UTP PYROPHOSPHATASE/METHYLTRANSFERASE PROTEIN-RELATED"/>
    <property type="match status" value="1"/>
</dbReference>
<comment type="caution">
    <text evidence="3">Lacks conserved residue(s) required for the propagation of feature annotation.</text>
</comment>
<proteinExistence type="inferred from homology"/>
<dbReference type="NCBIfam" id="TIGR00172">
    <property type="entry name" value="maf"/>
    <property type="match status" value="1"/>
</dbReference>
<keyword evidence="3" id="KW-0963">Cytoplasm</keyword>
<reference evidence="4 5" key="1">
    <citation type="submission" date="2022-04" db="EMBL/GenBank/DDBJ databases">
        <title>Human microbiome associated bacterial genomes.</title>
        <authorList>
            <person name="Sandstrom S."/>
            <person name="Salamzade R."/>
            <person name="Kalan L.R."/>
        </authorList>
    </citation>
    <scope>NUCLEOTIDE SEQUENCE [LARGE SCALE GENOMIC DNA]</scope>
    <source>
        <strain evidence="5">p3-SID767</strain>
    </source>
</reference>
<comment type="similarity">
    <text evidence="3">Belongs to the Maf family.</text>
</comment>
<sequence length="252" mass="26945">MSRQRHGGPRSSSAPRLILASASPSRREILTQAGIQFEVVVSEVDERMLVEQAEEVSGPLTPAEEAQLLAQAKAEDVASRPQARGALVLGCDSVFELDGTAYGKPYEVDIAVERWQQMRGKAGVLHTGHWLVESTERPAKKLGRWMSGGLEAILGSVPDSTRNLEAAAETVSSTVHFGTPTDEQIRSYCESGEPLHCAGAFTLEGGAAEFIERVDGDRDAVIGVSPAALGRLLQRLGHDLSTYRAAPEGSQA</sequence>
<evidence type="ECO:0000256" key="1">
    <source>
        <dbReference type="ARBA" id="ARBA00001968"/>
    </source>
</evidence>
<keyword evidence="2 3" id="KW-0378">Hydrolase</keyword>